<dbReference type="EMBL" id="LHPG02000020">
    <property type="protein sequence ID" value="PRW21015.1"/>
    <property type="molecule type" value="Genomic_DNA"/>
</dbReference>
<dbReference type="InterPro" id="IPR015940">
    <property type="entry name" value="UBA"/>
</dbReference>
<dbReference type="InterPro" id="IPR000571">
    <property type="entry name" value="Znf_CCCH"/>
</dbReference>
<evidence type="ECO:0000259" key="4">
    <source>
        <dbReference type="PROSITE" id="PS50030"/>
    </source>
</evidence>
<gene>
    <name evidence="6" type="ORF">C2E21_8417</name>
</gene>
<comment type="caution">
    <text evidence="6">The sequence shown here is derived from an EMBL/GenBank/DDBJ whole genome shotgun (WGS) entry which is preliminary data.</text>
</comment>
<evidence type="ECO:0000259" key="5">
    <source>
        <dbReference type="PROSITE" id="PS50103"/>
    </source>
</evidence>
<feature type="compositionally biased region" description="Low complexity" evidence="3">
    <location>
        <begin position="60"/>
        <end position="77"/>
    </location>
</feature>
<feature type="domain" description="C3H1-type" evidence="5">
    <location>
        <begin position="140"/>
        <end position="167"/>
    </location>
</feature>
<evidence type="ECO:0000313" key="7">
    <source>
        <dbReference type="Proteomes" id="UP000239899"/>
    </source>
</evidence>
<feature type="region of interest" description="Disordered" evidence="3">
    <location>
        <begin position="420"/>
        <end position="482"/>
    </location>
</feature>
<dbReference type="Proteomes" id="UP000239899">
    <property type="component" value="Unassembled WGS sequence"/>
</dbReference>
<feature type="region of interest" description="Disordered" evidence="3">
    <location>
        <begin position="353"/>
        <end position="377"/>
    </location>
</feature>
<protein>
    <recommendedName>
        <fullName evidence="8">C3H1-type domain-containing protein</fullName>
    </recommendedName>
</protein>
<proteinExistence type="predicted"/>
<name>A0A2P6TEE2_CHLSO</name>
<keyword evidence="1" id="KW-0862">Zinc</keyword>
<keyword evidence="1" id="KW-0863">Zinc-finger</keyword>
<feature type="zinc finger region" description="C3H1-type" evidence="1">
    <location>
        <begin position="140"/>
        <end position="167"/>
    </location>
</feature>
<dbReference type="PROSITE" id="PS50103">
    <property type="entry name" value="ZF_C3H1"/>
    <property type="match status" value="1"/>
</dbReference>
<feature type="domain" description="UBA" evidence="4">
    <location>
        <begin position="234"/>
        <end position="276"/>
    </location>
</feature>
<dbReference type="GO" id="GO:0008270">
    <property type="term" value="F:zinc ion binding"/>
    <property type="evidence" value="ECO:0007669"/>
    <property type="project" value="UniProtKB-KW"/>
</dbReference>
<keyword evidence="7" id="KW-1185">Reference proteome</keyword>
<feature type="compositionally biased region" description="Low complexity" evidence="3">
    <location>
        <begin position="103"/>
        <end position="113"/>
    </location>
</feature>
<evidence type="ECO:0008006" key="8">
    <source>
        <dbReference type="Google" id="ProtNLM"/>
    </source>
</evidence>
<feature type="compositionally biased region" description="Polar residues" evidence="3">
    <location>
        <begin position="420"/>
        <end position="430"/>
    </location>
</feature>
<dbReference type="Gene3D" id="4.10.1000.10">
    <property type="entry name" value="Zinc finger, CCCH-type"/>
    <property type="match status" value="1"/>
</dbReference>
<sequence>MAVWLCPPPIQWVQAEKVPCPAGSGRAKRDPAAGCTGFTIDAEIYKPAKAPPAPVPQPARPAKQQQQQQVAGKKPAGPTGGVAAGRKHRPIGSSSCSNPQPYGAAAAGSGSRPPGRPPPFAPAAAAGGSGGSGFFKGPRPPELTLCREVAEAGRCYIRNCRFAHSEEELQQREEEYAAERAARWQQAREEEEAAQRAAAQRALEEASAAQAVLDAIEEREMLLGVSQPTLALVKGHKRAACLHTLLAYGFGEEEAANAVEAAGADQRLATQMLFNQEPCTGFQPVTIDREIQDLLSFAAELGLPSPLQAVEDQLVAADGNWEAAHEALQAAALEAAAAAASPSAAVADAGSWGAEDWGTLPSAAQPPEAHEPAQQQQQLYAQPEQLQQPYSPRSPYCAYPQQQQYGTPSALAPEAFFPATQPQPWHQQPGAQPPSPHYQQVGGTPFQQLPPHMAHEQGPQTPPAAPEPQHAQHAEQGGDDLDAMLSLMGIG</sequence>
<reference evidence="6 7" key="1">
    <citation type="journal article" date="2018" name="Plant J.">
        <title>Genome sequences of Chlorella sorokiniana UTEX 1602 and Micractinium conductrix SAG 241.80: implications to maltose excretion by a green alga.</title>
        <authorList>
            <person name="Arriola M.B."/>
            <person name="Velmurugan N."/>
            <person name="Zhang Y."/>
            <person name="Plunkett M.H."/>
            <person name="Hondzo H."/>
            <person name="Barney B.M."/>
        </authorList>
    </citation>
    <scope>NUCLEOTIDE SEQUENCE [LARGE SCALE GENOMIC DNA]</scope>
    <source>
        <strain evidence="7">UTEX 1602</strain>
    </source>
</reference>
<dbReference type="PROSITE" id="PS50030">
    <property type="entry name" value="UBA"/>
    <property type="match status" value="1"/>
</dbReference>
<keyword evidence="1" id="KW-0479">Metal-binding</keyword>
<evidence type="ECO:0000256" key="3">
    <source>
        <dbReference type="SAM" id="MobiDB-lite"/>
    </source>
</evidence>
<accession>A0A2P6TEE2</accession>
<feature type="compositionally biased region" description="Polar residues" evidence="3">
    <location>
        <begin position="437"/>
        <end position="447"/>
    </location>
</feature>
<evidence type="ECO:0000256" key="2">
    <source>
        <dbReference type="SAM" id="Coils"/>
    </source>
</evidence>
<feature type="compositionally biased region" description="Pro residues" evidence="3">
    <location>
        <begin position="49"/>
        <end position="59"/>
    </location>
</feature>
<evidence type="ECO:0000313" key="6">
    <source>
        <dbReference type="EMBL" id="PRW21015.1"/>
    </source>
</evidence>
<feature type="coiled-coil region" evidence="2">
    <location>
        <begin position="189"/>
        <end position="219"/>
    </location>
</feature>
<dbReference type="AlphaFoldDB" id="A0A2P6TEE2"/>
<evidence type="ECO:0000256" key="1">
    <source>
        <dbReference type="PROSITE-ProRule" id="PRU00723"/>
    </source>
</evidence>
<feature type="region of interest" description="Disordered" evidence="3">
    <location>
        <begin position="46"/>
        <end position="136"/>
    </location>
</feature>
<keyword evidence="2" id="KW-0175">Coiled coil</keyword>
<organism evidence="6 7">
    <name type="scientific">Chlorella sorokiniana</name>
    <name type="common">Freshwater green alga</name>
    <dbReference type="NCBI Taxonomy" id="3076"/>
    <lineage>
        <taxon>Eukaryota</taxon>
        <taxon>Viridiplantae</taxon>
        <taxon>Chlorophyta</taxon>
        <taxon>core chlorophytes</taxon>
        <taxon>Trebouxiophyceae</taxon>
        <taxon>Chlorellales</taxon>
        <taxon>Chlorellaceae</taxon>
        <taxon>Chlorella clade</taxon>
        <taxon>Chlorella</taxon>
    </lineage>
</organism>
<feature type="compositionally biased region" description="Low complexity" evidence="3">
    <location>
        <begin position="363"/>
        <end position="377"/>
    </location>
</feature>